<gene>
    <name evidence="1" type="ORF">MVEN_00477900</name>
</gene>
<evidence type="ECO:0000313" key="1">
    <source>
        <dbReference type="EMBL" id="KAF7366020.1"/>
    </source>
</evidence>
<evidence type="ECO:0000313" key="2">
    <source>
        <dbReference type="Proteomes" id="UP000620124"/>
    </source>
</evidence>
<reference evidence="1" key="1">
    <citation type="submission" date="2020-05" db="EMBL/GenBank/DDBJ databases">
        <title>Mycena genomes resolve the evolution of fungal bioluminescence.</title>
        <authorList>
            <person name="Tsai I.J."/>
        </authorList>
    </citation>
    <scope>NUCLEOTIDE SEQUENCE</scope>
    <source>
        <strain evidence="1">CCC161011</strain>
    </source>
</reference>
<protein>
    <submittedName>
        <fullName evidence="1">Zn(2)-C6 fungal-type domain-containing protein</fullName>
    </submittedName>
</protein>
<name>A0A8H6YY87_9AGAR</name>
<comment type="caution">
    <text evidence="1">The sequence shown here is derived from an EMBL/GenBank/DDBJ whole genome shotgun (WGS) entry which is preliminary data.</text>
</comment>
<proteinExistence type="predicted"/>
<sequence length="157" mass="17745">MEDFTALGDVKPINLRDIFGTVRLRRLAMHLSKITDPVNLTLPCFSSITHLDIFDEILAEHESTWADLAALPCLTHLCFHAVVPANVWKMVVRTCPDIQLLVNRWSSLRASVARHVAKNVATWISGRTVLEAVRIFGSGALVLWFRNAKGKFQRLHF</sequence>
<dbReference type="AlphaFoldDB" id="A0A8H6YY87"/>
<accession>A0A8H6YY87</accession>
<dbReference type="Proteomes" id="UP000620124">
    <property type="component" value="Unassembled WGS sequence"/>
</dbReference>
<keyword evidence="2" id="KW-1185">Reference proteome</keyword>
<dbReference type="EMBL" id="JACAZI010000003">
    <property type="protein sequence ID" value="KAF7366020.1"/>
    <property type="molecule type" value="Genomic_DNA"/>
</dbReference>
<dbReference type="OrthoDB" id="2975579at2759"/>
<organism evidence="1 2">
    <name type="scientific">Mycena venus</name>
    <dbReference type="NCBI Taxonomy" id="2733690"/>
    <lineage>
        <taxon>Eukaryota</taxon>
        <taxon>Fungi</taxon>
        <taxon>Dikarya</taxon>
        <taxon>Basidiomycota</taxon>
        <taxon>Agaricomycotina</taxon>
        <taxon>Agaricomycetes</taxon>
        <taxon>Agaricomycetidae</taxon>
        <taxon>Agaricales</taxon>
        <taxon>Marasmiineae</taxon>
        <taxon>Mycenaceae</taxon>
        <taxon>Mycena</taxon>
    </lineage>
</organism>